<proteinExistence type="inferred from homology"/>
<protein>
    <recommendedName>
        <fullName evidence="8 9">Outer membrane protein assembly factor BamA</fullName>
    </recommendedName>
</protein>
<keyword evidence="12" id="KW-1185">Reference proteome</keyword>
<dbReference type="InterPro" id="IPR023707">
    <property type="entry name" value="OM_assembly_BamA"/>
</dbReference>
<dbReference type="InterPro" id="IPR000184">
    <property type="entry name" value="Bac_surfAg_D15"/>
</dbReference>
<evidence type="ECO:0000256" key="3">
    <source>
        <dbReference type="ARBA" id="ARBA00022692"/>
    </source>
</evidence>
<feature type="domain" description="POTRA" evidence="10">
    <location>
        <begin position="121"/>
        <end position="198"/>
    </location>
</feature>
<evidence type="ECO:0000256" key="6">
    <source>
        <dbReference type="ARBA" id="ARBA00023136"/>
    </source>
</evidence>
<keyword evidence="3 8" id="KW-0812">Transmembrane</keyword>
<dbReference type="PIRSF" id="PIRSF006076">
    <property type="entry name" value="OM_assembly_OMP85"/>
    <property type="match status" value="1"/>
</dbReference>
<dbReference type="PANTHER" id="PTHR12815:SF23">
    <property type="entry name" value="OUTER MEMBRANE PROTEIN ASSEMBLY FACTOR BAMA"/>
    <property type="match status" value="1"/>
</dbReference>
<comment type="caution">
    <text evidence="11">The sequence shown here is derived from an EMBL/GenBank/DDBJ whole genome shotgun (WGS) entry which is preliminary data.</text>
</comment>
<organism evidence="11 12">
    <name type="scientific">Hyphococcus lacteus</name>
    <dbReference type="NCBI Taxonomy" id="3143536"/>
    <lineage>
        <taxon>Bacteria</taxon>
        <taxon>Pseudomonadati</taxon>
        <taxon>Pseudomonadota</taxon>
        <taxon>Alphaproteobacteria</taxon>
        <taxon>Parvularculales</taxon>
        <taxon>Parvularculaceae</taxon>
        <taxon>Hyphococcus</taxon>
    </lineage>
</organism>
<dbReference type="Pfam" id="PF01103">
    <property type="entry name" value="Omp85"/>
    <property type="match status" value="1"/>
</dbReference>
<evidence type="ECO:0000256" key="9">
    <source>
        <dbReference type="NCBIfam" id="TIGR03303"/>
    </source>
</evidence>
<dbReference type="Gene3D" id="3.10.20.310">
    <property type="entry name" value="membrane protein fhac"/>
    <property type="match status" value="5"/>
</dbReference>
<comment type="function">
    <text evidence="8">Part of the outer membrane protein assembly complex, which is involved in assembly and insertion of beta-barrel proteins into the outer membrane.</text>
</comment>
<dbReference type="Pfam" id="PF07244">
    <property type="entry name" value="POTRA"/>
    <property type="match status" value="4"/>
</dbReference>
<keyword evidence="7 8" id="KW-0998">Cell outer membrane</keyword>
<feature type="domain" description="POTRA" evidence="10">
    <location>
        <begin position="374"/>
        <end position="447"/>
    </location>
</feature>
<accession>A0ABV3Z6I0</accession>
<keyword evidence="6 8" id="KW-0472">Membrane</keyword>
<keyword evidence="2 8" id="KW-1134">Transmembrane beta strand</keyword>
<evidence type="ECO:0000313" key="11">
    <source>
        <dbReference type="EMBL" id="MEX6634158.1"/>
    </source>
</evidence>
<name>A0ABV3Z6I0_9PROT</name>
<dbReference type="HAMAP" id="MF_01430">
    <property type="entry name" value="OM_assembly_BamA"/>
    <property type="match status" value="1"/>
</dbReference>
<evidence type="ECO:0000259" key="10">
    <source>
        <dbReference type="PROSITE" id="PS51779"/>
    </source>
</evidence>
<keyword evidence="4 8" id="KW-0732">Signal</keyword>
<evidence type="ECO:0000256" key="2">
    <source>
        <dbReference type="ARBA" id="ARBA00022452"/>
    </source>
</evidence>
<dbReference type="Gene3D" id="2.40.160.50">
    <property type="entry name" value="membrane protein fhac: a member of the omp85/tpsb transporter family"/>
    <property type="match status" value="1"/>
</dbReference>
<dbReference type="NCBIfam" id="TIGR03303">
    <property type="entry name" value="OM_YaeT"/>
    <property type="match status" value="1"/>
</dbReference>
<comment type="subcellular location">
    <subcellularLocation>
        <location evidence="8">Cell outer membrane</location>
    </subcellularLocation>
    <subcellularLocation>
        <location evidence="1">Membrane</location>
    </subcellularLocation>
</comment>
<comment type="subunit">
    <text evidence="8">Part of the Bam complex.</text>
</comment>
<gene>
    <name evidence="8 11" type="primary">bamA</name>
    <name evidence="11" type="ORF">ABFZ84_11445</name>
</gene>
<dbReference type="PANTHER" id="PTHR12815">
    <property type="entry name" value="SORTING AND ASSEMBLY MACHINERY SAMM50 PROTEIN FAMILY MEMBER"/>
    <property type="match status" value="1"/>
</dbReference>
<dbReference type="InterPro" id="IPR039910">
    <property type="entry name" value="D15-like"/>
</dbReference>
<evidence type="ECO:0000313" key="12">
    <source>
        <dbReference type="Proteomes" id="UP001560685"/>
    </source>
</evidence>
<evidence type="ECO:0000256" key="4">
    <source>
        <dbReference type="ARBA" id="ARBA00022729"/>
    </source>
</evidence>
<evidence type="ECO:0000256" key="5">
    <source>
        <dbReference type="ARBA" id="ARBA00022737"/>
    </source>
</evidence>
<dbReference type="PROSITE" id="PS51779">
    <property type="entry name" value="POTRA"/>
    <property type="match status" value="3"/>
</dbReference>
<dbReference type="Proteomes" id="UP001560685">
    <property type="component" value="Unassembled WGS sequence"/>
</dbReference>
<reference evidence="11 12" key="1">
    <citation type="submission" date="2024-05" db="EMBL/GenBank/DDBJ databases">
        <title>Three bacterial strains, DH-69, EH-24, and ECK-19 isolated from coastal sediments.</title>
        <authorList>
            <person name="Ye Y.-Q."/>
            <person name="Du Z.-J."/>
        </authorList>
    </citation>
    <scope>NUCLEOTIDE SEQUENCE [LARGE SCALE GENOMIC DNA]</scope>
    <source>
        <strain evidence="11 12">ECK-19</strain>
    </source>
</reference>
<dbReference type="InterPro" id="IPR010827">
    <property type="entry name" value="BamA/TamA_POTRA"/>
</dbReference>
<evidence type="ECO:0000256" key="1">
    <source>
        <dbReference type="ARBA" id="ARBA00004370"/>
    </source>
</evidence>
<keyword evidence="5 8" id="KW-0677">Repeat</keyword>
<dbReference type="InterPro" id="IPR034746">
    <property type="entry name" value="POTRA"/>
</dbReference>
<dbReference type="RefSeq" id="WP_369314148.1">
    <property type="nucleotide sequence ID" value="NZ_JBEHZE010000001.1"/>
</dbReference>
<evidence type="ECO:0000256" key="8">
    <source>
        <dbReference type="HAMAP-Rule" id="MF_01430"/>
    </source>
</evidence>
<sequence length="870" mass="95803">MSLYKSGGGVMRTIIGFVAAIAVTVTSGWAQQPDATPGPSLSDNLFSDEPAPIIQGIAVRGNQRIEAETVGSYLPVQPGMPADEELLDLSLKTLFRTGLFSDVKLEMQPNHVLLIEVAENPIVNRVIFEGNRRLKDDKITDEIQLAPRTVYTRAKVQSDVQRIIELYRAKGRFATTVTPKVTPLEQNRIDVIYEVDEGPKTGIAKVNFLGNEVFTDNELRGEILTKESRWWRFFTNFDNYDPDRLEYERQLLREFYGKNGYADFSVVSAVAELTPDRKDFFVTFTIDEGPQYEIGEVRVKTTLAKLDGDVLANFVPIREGQVYDSERVEKAVESLTFATGSAGYAFVDVNPRLNRHADTNTIDITFEVNEGPRVYVDRINIKGNTRTLDKIIRREVRLAEGDAFNRVLVDRSKARIRSLGYFKDVNIEEKPGSAPDRTELDVTVDEQSTGSFSVGVGISSTENFIVDLSVEERNLMGRGQFLRFRVQASSRTRQVDLRFTQPYFLDRNLAAGGSIFNQRTDYKESGFVRDRIGFGLNAGFQVSEYGRGGVNYMLTRDSVIIDSVLSQNIAFNADPATILSTGVAPSEYTVTPATTFDSSGQIVPLVDSAGNQLQTVQTNLCNFIVQSLTPTCESRGNFLTSLVGASLSFDHRDDPITPRKGWRAGGSVGIAGLGGDVNYYQTELTGAFYHPIIGNFIGALKGRAGYIDGYGGDGVRLSDRFFEGASTFRGFEVAGVGPRFLTTIQNAQPVGQSIGAKMYAIGSAEILLPLPLPSEYGIRAALFSDFGTVGGVDPATKALNANPDFYLDVDGDGIAELAPIQDDLSLRVTAGVTVSWDSPFGPVRFDFAEILIKEEYDRTEGFRFSAGTSF</sequence>
<dbReference type="EMBL" id="JBEHZE010000001">
    <property type="protein sequence ID" value="MEX6634158.1"/>
    <property type="molecule type" value="Genomic_DNA"/>
</dbReference>
<feature type="domain" description="POTRA" evidence="10">
    <location>
        <begin position="52"/>
        <end position="120"/>
    </location>
</feature>
<comment type="similarity">
    <text evidence="8">Belongs to the BamA family.</text>
</comment>
<evidence type="ECO:0000256" key="7">
    <source>
        <dbReference type="ARBA" id="ARBA00023237"/>
    </source>
</evidence>